<organism evidence="10 11">
    <name type="scientific">Popillia japonica</name>
    <name type="common">Japanese beetle</name>
    <dbReference type="NCBI Taxonomy" id="7064"/>
    <lineage>
        <taxon>Eukaryota</taxon>
        <taxon>Metazoa</taxon>
        <taxon>Ecdysozoa</taxon>
        <taxon>Arthropoda</taxon>
        <taxon>Hexapoda</taxon>
        <taxon>Insecta</taxon>
        <taxon>Pterygota</taxon>
        <taxon>Neoptera</taxon>
        <taxon>Endopterygota</taxon>
        <taxon>Coleoptera</taxon>
        <taxon>Polyphaga</taxon>
        <taxon>Scarabaeiformia</taxon>
        <taxon>Scarabaeidae</taxon>
        <taxon>Rutelinae</taxon>
        <taxon>Popillia</taxon>
    </lineage>
</organism>
<dbReference type="GO" id="GO:0046872">
    <property type="term" value="F:metal ion binding"/>
    <property type="evidence" value="ECO:0007669"/>
    <property type="project" value="InterPro"/>
</dbReference>
<reference evidence="10 11" key="1">
    <citation type="journal article" date="2024" name="BMC Genomics">
        <title>De novo assembly and annotation of Popillia japonica's genome with initial clues to its potential as an invasive pest.</title>
        <authorList>
            <person name="Cucini C."/>
            <person name="Boschi S."/>
            <person name="Funari R."/>
            <person name="Cardaioli E."/>
            <person name="Iannotti N."/>
            <person name="Marturano G."/>
            <person name="Paoli F."/>
            <person name="Bruttini M."/>
            <person name="Carapelli A."/>
            <person name="Frati F."/>
            <person name="Nardi F."/>
        </authorList>
    </citation>
    <scope>NUCLEOTIDE SEQUENCE [LARGE SCALE GENOMIC DNA]</scope>
    <source>
        <strain evidence="10">DMR45628</strain>
    </source>
</reference>
<evidence type="ECO:0000256" key="6">
    <source>
        <dbReference type="PROSITE-ProRule" id="PRU00409"/>
    </source>
</evidence>
<dbReference type="FunFam" id="3.30.470.20:FF:000028">
    <property type="entry name" value="Methylcrotonoyl-CoA carboxylase subunit alpha, mitochondrial"/>
    <property type="match status" value="1"/>
</dbReference>
<comment type="cofactor">
    <cofactor evidence="1">
        <name>biotin</name>
        <dbReference type="ChEBI" id="CHEBI:57586"/>
    </cofactor>
</comment>
<dbReference type="SUPFAM" id="SSF51246">
    <property type="entry name" value="Rudiment single hybrid motif"/>
    <property type="match status" value="1"/>
</dbReference>
<dbReference type="AlphaFoldDB" id="A0AAW1LZI3"/>
<keyword evidence="3 6" id="KW-0547">Nucleotide-binding</keyword>
<dbReference type="InterPro" id="IPR050856">
    <property type="entry name" value="Biotin_carboxylase_complex"/>
</dbReference>
<dbReference type="GO" id="GO:0005524">
    <property type="term" value="F:ATP binding"/>
    <property type="evidence" value="ECO:0007669"/>
    <property type="project" value="UniProtKB-UniRule"/>
</dbReference>
<feature type="domain" description="ATP-grasp" evidence="8">
    <location>
        <begin position="146"/>
        <end position="344"/>
    </location>
</feature>
<evidence type="ECO:0000313" key="11">
    <source>
        <dbReference type="Proteomes" id="UP001458880"/>
    </source>
</evidence>
<dbReference type="PROSITE" id="PS50968">
    <property type="entry name" value="BIOTINYL_LIPOYL"/>
    <property type="match status" value="1"/>
</dbReference>
<evidence type="ECO:0000259" key="7">
    <source>
        <dbReference type="PROSITE" id="PS50968"/>
    </source>
</evidence>
<dbReference type="GO" id="GO:0004485">
    <property type="term" value="F:methylcrotonoyl-CoA carboxylase activity"/>
    <property type="evidence" value="ECO:0007669"/>
    <property type="project" value="TreeGrafter"/>
</dbReference>
<dbReference type="PROSITE" id="PS50979">
    <property type="entry name" value="BC"/>
    <property type="match status" value="1"/>
</dbReference>
<dbReference type="Gene3D" id="3.30.700.40">
    <property type="match status" value="1"/>
</dbReference>
<dbReference type="Pfam" id="PF00289">
    <property type="entry name" value="Biotin_carb_N"/>
    <property type="match status" value="1"/>
</dbReference>
<dbReference type="InterPro" id="IPR011764">
    <property type="entry name" value="Biotin_carboxylation_dom"/>
</dbReference>
<dbReference type="PANTHER" id="PTHR18866">
    <property type="entry name" value="CARBOXYLASE:PYRUVATE/ACETYL-COA/PROPIONYL-COA CARBOXYLASE"/>
    <property type="match status" value="1"/>
</dbReference>
<evidence type="ECO:0000259" key="8">
    <source>
        <dbReference type="PROSITE" id="PS50975"/>
    </source>
</evidence>
<dbReference type="InterPro" id="IPR011761">
    <property type="entry name" value="ATP-grasp"/>
</dbReference>
<evidence type="ECO:0000256" key="4">
    <source>
        <dbReference type="ARBA" id="ARBA00022840"/>
    </source>
</evidence>
<dbReference type="InterPro" id="IPR000089">
    <property type="entry name" value="Biotin_lipoyl"/>
</dbReference>
<evidence type="ECO:0000256" key="5">
    <source>
        <dbReference type="ARBA" id="ARBA00023267"/>
    </source>
</evidence>
<dbReference type="FunFam" id="3.30.1490.20:FF:000003">
    <property type="entry name" value="acetyl-CoA carboxylase isoform X1"/>
    <property type="match status" value="1"/>
</dbReference>
<keyword evidence="2" id="KW-0436">Ligase</keyword>
<dbReference type="SUPFAM" id="SSF52440">
    <property type="entry name" value="PreATP-grasp domain"/>
    <property type="match status" value="1"/>
</dbReference>
<dbReference type="PROSITE" id="PS00188">
    <property type="entry name" value="BIOTIN"/>
    <property type="match status" value="1"/>
</dbReference>
<evidence type="ECO:0000313" key="10">
    <source>
        <dbReference type="EMBL" id="KAK9738968.1"/>
    </source>
</evidence>
<gene>
    <name evidence="10" type="ORF">QE152_g9426</name>
</gene>
<sequence length="703" mass="78161">MVVWSAPVLWKCATSIANKRWMSQIRRIDKILIANRGEIACRVIRTARRLGVKTVAVYSDADENALHVALADEAYNIGPASASKSYLRGDTLLEVARRTNCQAVHPGYGFLSENVEFAEDCEKNGVIFIGPPASAIRDMGIKSTSKAIMSDAGVPIIEGYHGEDQNDAKLKEEARKIGYPIMIKAVRGGGGKGMRIARTEADFDEALQSARSESQKAFADSVVLLEKFVDEPRHVEVQVFGDTHGNAVYLFERDCSVQRRHQKIIEEAPAPGLSSDLRSELGLAAVRAAKAVGYVGAGTVEFILDRRTHSFHFMEMNTRLQVEHPITEMITGVDLVEWQLKVASGEVIPLKQEDIKLSGHSFEARIYAEDPRGGFLPGAGPLLYLRTPNAAEDVRIETGVRQGDEVSVHYDPMIAKLVVWGKDRGEALTKLHSKLLEYNIAGLETNVNFLLDLSKHPEFVAGNVHTNFIRDHNDSLFREETLEDSQLANAALAVVLTDEMDLLKEAIDKSDHYNPFVVESGFRVNHKFIRDIKLKHKDQEVMVKIKYGESNEYSVSTDGKVWNPIKGDLTENENGNLTLNVNYNGAVTKVNIFRNDDILAIFDQNGKYQFSFEQPSFLLEEGEQQYGTSNKAVAPMPGVIEKILVKTGDLVKKGDSIFVLIAMKMEYIVKASRDAQIESVLHQVGDNVPKDTVVVKFLEEESK</sequence>
<dbReference type="InterPro" id="IPR005482">
    <property type="entry name" value="Biotin_COase_C"/>
</dbReference>
<accession>A0AAW1LZI3</accession>
<dbReference type="Pfam" id="PF02786">
    <property type="entry name" value="CPSase_L_D2"/>
    <property type="match status" value="1"/>
</dbReference>
<comment type="caution">
    <text evidence="10">The sequence shown here is derived from an EMBL/GenBank/DDBJ whole genome shotgun (WGS) entry which is preliminary data.</text>
</comment>
<feature type="domain" description="Biotin carboxylation" evidence="9">
    <location>
        <begin position="27"/>
        <end position="474"/>
    </location>
</feature>
<dbReference type="PROSITE" id="PS00867">
    <property type="entry name" value="CPSASE_2"/>
    <property type="match status" value="1"/>
</dbReference>
<dbReference type="SUPFAM" id="SSF51230">
    <property type="entry name" value="Single hybrid motif"/>
    <property type="match status" value="1"/>
</dbReference>
<keyword evidence="5" id="KW-0092">Biotin</keyword>
<dbReference type="PROSITE" id="PS50975">
    <property type="entry name" value="ATP_GRASP"/>
    <property type="match status" value="1"/>
</dbReference>
<dbReference type="InterPro" id="IPR013815">
    <property type="entry name" value="ATP_grasp_subdomain_1"/>
</dbReference>
<dbReference type="Gene3D" id="3.30.1490.20">
    <property type="entry name" value="ATP-grasp fold, A domain"/>
    <property type="match status" value="1"/>
</dbReference>
<evidence type="ECO:0000256" key="1">
    <source>
        <dbReference type="ARBA" id="ARBA00001953"/>
    </source>
</evidence>
<feature type="domain" description="Lipoyl-binding" evidence="7">
    <location>
        <begin position="623"/>
        <end position="698"/>
    </location>
</feature>
<dbReference type="Gene3D" id="2.40.50.100">
    <property type="match status" value="1"/>
</dbReference>
<evidence type="ECO:0000259" key="9">
    <source>
        <dbReference type="PROSITE" id="PS50979"/>
    </source>
</evidence>
<dbReference type="SMART" id="SM00878">
    <property type="entry name" value="Biotin_carb_C"/>
    <property type="match status" value="1"/>
</dbReference>
<dbReference type="SUPFAM" id="SSF56059">
    <property type="entry name" value="Glutathione synthetase ATP-binding domain-like"/>
    <property type="match status" value="1"/>
</dbReference>
<evidence type="ECO:0000256" key="2">
    <source>
        <dbReference type="ARBA" id="ARBA00022598"/>
    </source>
</evidence>
<dbReference type="InterPro" id="IPR016185">
    <property type="entry name" value="PreATP-grasp_dom_sf"/>
</dbReference>
<name>A0AAW1LZI3_POPJA</name>
<evidence type="ECO:0000256" key="3">
    <source>
        <dbReference type="ARBA" id="ARBA00022741"/>
    </source>
</evidence>
<keyword evidence="4 6" id="KW-0067">ATP-binding</keyword>
<dbReference type="CDD" id="cd06850">
    <property type="entry name" value="biotinyl_domain"/>
    <property type="match status" value="1"/>
</dbReference>
<dbReference type="Pfam" id="PF00364">
    <property type="entry name" value="Biotin_lipoyl"/>
    <property type="match status" value="1"/>
</dbReference>
<dbReference type="InterPro" id="IPR011054">
    <property type="entry name" value="Rudment_hybrid_motif"/>
</dbReference>
<dbReference type="InterPro" id="IPR005481">
    <property type="entry name" value="BC-like_N"/>
</dbReference>
<dbReference type="InterPro" id="IPR005479">
    <property type="entry name" value="CPAse_ATP-bd"/>
</dbReference>
<protein>
    <submittedName>
        <fullName evidence="10">Biotin carboxylase, N-terminal domain</fullName>
    </submittedName>
</protein>
<dbReference type="EMBL" id="JASPKY010000080">
    <property type="protein sequence ID" value="KAK9738968.1"/>
    <property type="molecule type" value="Genomic_DNA"/>
</dbReference>
<dbReference type="InterPro" id="IPR001882">
    <property type="entry name" value="Biotin_BS"/>
</dbReference>
<proteinExistence type="predicted"/>
<dbReference type="Gene3D" id="3.30.470.20">
    <property type="entry name" value="ATP-grasp fold, B domain"/>
    <property type="match status" value="1"/>
</dbReference>
<dbReference type="Pfam" id="PF02785">
    <property type="entry name" value="Biotin_carb_C"/>
    <property type="match status" value="1"/>
</dbReference>
<dbReference type="PANTHER" id="PTHR18866:SF33">
    <property type="entry name" value="METHYLCROTONOYL-COA CARBOXYLASE SUBUNIT ALPHA, MITOCHONDRIAL-RELATED"/>
    <property type="match status" value="1"/>
</dbReference>
<keyword evidence="11" id="KW-1185">Reference proteome</keyword>
<dbReference type="InterPro" id="IPR011053">
    <property type="entry name" value="Single_hybrid_motif"/>
</dbReference>
<dbReference type="FunFam" id="3.40.50.20:FF:000010">
    <property type="entry name" value="Propionyl-CoA carboxylase subunit alpha"/>
    <property type="match status" value="1"/>
</dbReference>
<dbReference type="Proteomes" id="UP001458880">
    <property type="component" value="Unassembled WGS sequence"/>
</dbReference>
<dbReference type="GO" id="GO:0005739">
    <property type="term" value="C:mitochondrion"/>
    <property type="evidence" value="ECO:0007669"/>
    <property type="project" value="TreeGrafter"/>
</dbReference>
<dbReference type="Gene3D" id="3.40.50.20">
    <property type="match status" value="1"/>
</dbReference>